<reference evidence="3" key="1">
    <citation type="submission" date="2022-11" db="UniProtKB">
        <authorList>
            <consortium name="WormBaseParasite"/>
        </authorList>
    </citation>
    <scope>IDENTIFICATION</scope>
</reference>
<dbReference type="WBParaSite" id="jg8912">
    <property type="protein sequence ID" value="jg8912"/>
    <property type="gene ID" value="jg8912"/>
</dbReference>
<keyword evidence="2" id="KW-1185">Reference proteome</keyword>
<evidence type="ECO:0000313" key="3">
    <source>
        <dbReference type="WBParaSite" id="jg8912"/>
    </source>
</evidence>
<evidence type="ECO:0000256" key="1">
    <source>
        <dbReference type="SAM" id="MobiDB-lite"/>
    </source>
</evidence>
<protein>
    <submittedName>
        <fullName evidence="3">HTH OST-type domain-containing protein</fullName>
    </submittedName>
</protein>
<name>A0A915ESR5_9BILA</name>
<feature type="compositionally biased region" description="Basic and acidic residues" evidence="1">
    <location>
        <begin position="219"/>
        <end position="269"/>
    </location>
</feature>
<evidence type="ECO:0000313" key="2">
    <source>
        <dbReference type="Proteomes" id="UP000887574"/>
    </source>
</evidence>
<accession>A0A915ESR5</accession>
<feature type="region of interest" description="Disordered" evidence="1">
    <location>
        <begin position="218"/>
        <end position="269"/>
    </location>
</feature>
<proteinExistence type="predicted"/>
<dbReference type="Proteomes" id="UP000887574">
    <property type="component" value="Unplaced"/>
</dbReference>
<dbReference type="AlphaFoldDB" id="A0A915ESR5"/>
<organism evidence="2 3">
    <name type="scientific">Ditylenchus dipsaci</name>
    <dbReference type="NCBI Taxonomy" id="166011"/>
    <lineage>
        <taxon>Eukaryota</taxon>
        <taxon>Metazoa</taxon>
        <taxon>Ecdysozoa</taxon>
        <taxon>Nematoda</taxon>
        <taxon>Chromadorea</taxon>
        <taxon>Rhabditida</taxon>
        <taxon>Tylenchina</taxon>
        <taxon>Tylenchomorpha</taxon>
        <taxon>Sphaerularioidea</taxon>
        <taxon>Anguinidae</taxon>
        <taxon>Anguininae</taxon>
        <taxon>Ditylenchus</taxon>
    </lineage>
</organism>
<sequence>MNVSQPARLRRNLMLATLEYVLNELDDTSFISKDQIHALYDQQSSTTLESDLAALNVQLLQVIEVTFPGLYRTIHRPGILRLSTSATNEQPKKQYYEDKEVQTDQPPQHHNQQPVCLSSIPLPPPLFPNVPPLNHNYPLFHPLHNGIRPPPPLSILPPGFAWRPPGHLPTPLNAFRGPPPQLAYPPPSFALGPGFSSNKMKFPPPPLEKSMSCLAIVQSRKEEKEESDKVEEKEVKQLEDEVTSRSSDETQETHFLESSRGDTISEKRERRASTIKNHVLEEKLKEIAAAAKPLKAFSFSSIIQKRANTIHSSAGSIEPLESNKEEIIPATGSQETDYGKEVRHLIKNMLLGDSAKTPTLKLMTSVFEKTFLQENGCAAKSRAWWSDLCNKLHKQGFFETNEDGFMEVQGIKLSKKAKLWYFGGKHELWLDD</sequence>